<dbReference type="RefSeq" id="XP_039127562.1">
    <property type="nucleotide sequence ID" value="XM_039271628.1"/>
</dbReference>
<dbReference type="PANTHER" id="PTHR36020:SF1">
    <property type="entry name" value="TRANSMEMBRANE PROTEIN"/>
    <property type="match status" value="1"/>
</dbReference>
<evidence type="ECO:0000313" key="1">
    <source>
        <dbReference type="Proteomes" id="UP001515500"/>
    </source>
</evidence>
<protein>
    <submittedName>
        <fullName evidence="2">Uncharacterized protein LOC120263666</fullName>
    </submittedName>
</protein>
<name>A0AB40BJJ2_DIOCR</name>
<accession>A0AB40BJJ2</accession>
<dbReference type="GeneID" id="120263666"/>
<organism evidence="1 2">
    <name type="scientific">Dioscorea cayennensis subsp. rotundata</name>
    <name type="common">White Guinea yam</name>
    <name type="synonym">Dioscorea rotundata</name>
    <dbReference type="NCBI Taxonomy" id="55577"/>
    <lineage>
        <taxon>Eukaryota</taxon>
        <taxon>Viridiplantae</taxon>
        <taxon>Streptophyta</taxon>
        <taxon>Embryophyta</taxon>
        <taxon>Tracheophyta</taxon>
        <taxon>Spermatophyta</taxon>
        <taxon>Magnoliopsida</taxon>
        <taxon>Liliopsida</taxon>
        <taxon>Dioscoreales</taxon>
        <taxon>Dioscoreaceae</taxon>
        <taxon>Dioscorea</taxon>
    </lineage>
</organism>
<sequence>MFLMAIFSYLQSLWQFPKWKSDDLKVSAKLVQQLPIPEQTKHFVFALREPDSDAVVYIVAAQNLSEQAALDAELLIKKVQPKAVVTQIAPSVSAEIQDEEKCSSSDQSSHVPTSSFEVLRRCFINEITKEQYDTFAGCQVLREIFGVGFYGHFLAAKAAAADVNAHFVVLESPYENACATPSAGKSSSGEQSSGFQLQGSCLLAGNANSASYSTLKRLCLTNNLQEEMVKALIPSLELFISASNSSETGSQASLHGSKPSSDFQVPPFAESVYPLLEDLYSIFTNLPSMGKTLASAQQMLVDVGKGGPVNVQLFSEVLNFRIAIEGLRIALNDAGRGPIDRKENGSLTRLEFSELPSEEKCHALFAQSIRNEAKKYGTVVAIVDAAALSGLRKYWNTSVPQEFLEFASQCCISPYDNEVKAHEDATANQEGKRKLLADKPVVAVGAGATAILGASSLSKALPASTLVKVTTFKIPASLKFGFAHLQRTAVLVIHKIFGSVMPGVSGFGANSSTLKAAVSAEKIRSVAHTVVASAQRTSFLAIRTSFYEIMRRRHVKSVRVVPWVTFGCSMAACAGLLVYGDGIECAAGSISSVPTITSLGRGLLDLRQASEQARQSNGTKIREALQSLAYNLQKMKVDR</sequence>
<keyword evidence="1" id="KW-1185">Reference proteome</keyword>
<dbReference type="PANTHER" id="PTHR36020">
    <property type="entry name" value="TRANSMEMBRANE PROTEIN"/>
    <property type="match status" value="1"/>
</dbReference>
<dbReference type="Proteomes" id="UP001515500">
    <property type="component" value="Chromosome 6"/>
</dbReference>
<reference evidence="2" key="1">
    <citation type="submission" date="2025-08" db="UniProtKB">
        <authorList>
            <consortium name="RefSeq"/>
        </authorList>
    </citation>
    <scope>IDENTIFICATION</scope>
</reference>
<evidence type="ECO:0000313" key="2">
    <source>
        <dbReference type="RefSeq" id="XP_039127562.1"/>
    </source>
</evidence>
<proteinExistence type="predicted"/>
<gene>
    <name evidence="2" type="primary">LOC120263666</name>
</gene>
<dbReference type="AlphaFoldDB" id="A0AB40BJJ2"/>